<sequence>MTVWLTQESCAGILDARGCPGIIRKYAAEDDASLGFAICGPAGKLYDVRSAAANLQKDVLGKRPQEIYLHSEYLS</sequence>
<gene>
    <name evidence="1" type="ORF">K452DRAFT_293421</name>
</gene>
<name>A0A6A6AW37_9PEZI</name>
<protein>
    <submittedName>
        <fullName evidence="1">Uncharacterized protein</fullName>
    </submittedName>
</protein>
<dbReference type="Proteomes" id="UP000799438">
    <property type="component" value="Unassembled WGS sequence"/>
</dbReference>
<dbReference type="GeneID" id="54299060"/>
<dbReference type="RefSeq" id="XP_033390904.1">
    <property type="nucleotide sequence ID" value="XM_033541564.1"/>
</dbReference>
<evidence type="ECO:0000313" key="1">
    <source>
        <dbReference type="EMBL" id="KAF2135185.1"/>
    </source>
</evidence>
<organism evidence="1 2">
    <name type="scientific">Aplosporella prunicola CBS 121167</name>
    <dbReference type="NCBI Taxonomy" id="1176127"/>
    <lineage>
        <taxon>Eukaryota</taxon>
        <taxon>Fungi</taxon>
        <taxon>Dikarya</taxon>
        <taxon>Ascomycota</taxon>
        <taxon>Pezizomycotina</taxon>
        <taxon>Dothideomycetes</taxon>
        <taxon>Dothideomycetes incertae sedis</taxon>
        <taxon>Botryosphaeriales</taxon>
        <taxon>Aplosporellaceae</taxon>
        <taxon>Aplosporella</taxon>
    </lineage>
</organism>
<accession>A0A6A6AW37</accession>
<proteinExistence type="predicted"/>
<keyword evidence="2" id="KW-1185">Reference proteome</keyword>
<dbReference type="EMBL" id="ML995640">
    <property type="protein sequence ID" value="KAF2135185.1"/>
    <property type="molecule type" value="Genomic_DNA"/>
</dbReference>
<reference evidence="1" key="1">
    <citation type="journal article" date="2020" name="Stud. Mycol.">
        <title>101 Dothideomycetes genomes: a test case for predicting lifestyles and emergence of pathogens.</title>
        <authorList>
            <person name="Haridas S."/>
            <person name="Albert R."/>
            <person name="Binder M."/>
            <person name="Bloem J."/>
            <person name="Labutti K."/>
            <person name="Salamov A."/>
            <person name="Andreopoulos B."/>
            <person name="Baker S."/>
            <person name="Barry K."/>
            <person name="Bills G."/>
            <person name="Bluhm B."/>
            <person name="Cannon C."/>
            <person name="Castanera R."/>
            <person name="Culley D."/>
            <person name="Daum C."/>
            <person name="Ezra D."/>
            <person name="Gonzalez J."/>
            <person name="Henrissat B."/>
            <person name="Kuo A."/>
            <person name="Liang C."/>
            <person name="Lipzen A."/>
            <person name="Lutzoni F."/>
            <person name="Magnuson J."/>
            <person name="Mondo S."/>
            <person name="Nolan M."/>
            <person name="Ohm R."/>
            <person name="Pangilinan J."/>
            <person name="Park H.-J."/>
            <person name="Ramirez L."/>
            <person name="Alfaro M."/>
            <person name="Sun H."/>
            <person name="Tritt A."/>
            <person name="Yoshinaga Y."/>
            <person name="Zwiers L.-H."/>
            <person name="Turgeon B."/>
            <person name="Goodwin S."/>
            <person name="Spatafora J."/>
            <person name="Crous P."/>
            <person name="Grigoriev I."/>
        </authorList>
    </citation>
    <scope>NUCLEOTIDE SEQUENCE</scope>
    <source>
        <strain evidence="1">CBS 121167</strain>
    </source>
</reference>
<evidence type="ECO:0000313" key="2">
    <source>
        <dbReference type="Proteomes" id="UP000799438"/>
    </source>
</evidence>
<dbReference type="OrthoDB" id="17725at2759"/>
<dbReference type="AlphaFoldDB" id="A0A6A6AW37"/>